<keyword evidence="1" id="KW-0732">Signal</keyword>
<proteinExistence type="predicted"/>
<name>A0A653C522_CALMS</name>
<dbReference type="AlphaFoldDB" id="A0A653C522"/>
<dbReference type="EMBL" id="CAACVG010006925">
    <property type="protein sequence ID" value="VEN42603.1"/>
    <property type="molecule type" value="Genomic_DNA"/>
</dbReference>
<gene>
    <name evidence="2" type="ORF">CALMAC_LOCUS6028</name>
</gene>
<evidence type="ECO:0000256" key="1">
    <source>
        <dbReference type="SAM" id="SignalP"/>
    </source>
</evidence>
<protein>
    <submittedName>
        <fullName evidence="2">Uncharacterized protein</fullName>
    </submittedName>
</protein>
<keyword evidence="3" id="KW-1185">Reference proteome</keyword>
<organism evidence="2 3">
    <name type="scientific">Callosobruchus maculatus</name>
    <name type="common">Southern cowpea weevil</name>
    <name type="synonym">Pulse bruchid</name>
    <dbReference type="NCBI Taxonomy" id="64391"/>
    <lineage>
        <taxon>Eukaryota</taxon>
        <taxon>Metazoa</taxon>
        <taxon>Ecdysozoa</taxon>
        <taxon>Arthropoda</taxon>
        <taxon>Hexapoda</taxon>
        <taxon>Insecta</taxon>
        <taxon>Pterygota</taxon>
        <taxon>Neoptera</taxon>
        <taxon>Endopterygota</taxon>
        <taxon>Coleoptera</taxon>
        <taxon>Polyphaga</taxon>
        <taxon>Cucujiformia</taxon>
        <taxon>Chrysomeloidea</taxon>
        <taxon>Chrysomelidae</taxon>
        <taxon>Bruchinae</taxon>
        <taxon>Bruchini</taxon>
        <taxon>Callosobruchus</taxon>
    </lineage>
</organism>
<feature type="chain" id="PRO_5024981982" evidence="1">
    <location>
        <begin position="20"/>
        <end position="243"/>
    </location>
</feature>
<dbReference type="OrthoDB" id="10265389at2759"/>
<accession>A0A653C522</accession>
<feature type="signal peptide" evidence="1">
    <location>
        <begin position="1"/>
        <end position="19"/>
    </location>
</feature>
<evidence type="ECO:0000313" key="2">
    <source>
        <dbReference type="EMBL" id="VEN42603.1"/>
    </source>
</evidence>
<evidence type="ECO:0000313" key="3">
    <source>
        <dbReference type="Proteomes" id="UP000410492"/>
    </source>
</evidence>
<reference evidence="2 3" key="1">
    <citation type="submission" date="2019-01" db="EMBL/GenBank/DDBJ databases">
        <authorList>
            <person name="Sayadi A."/>
        </authorList>
    </citation>
    <scope>NUCLEOTIDE SEQUENCE [LARGE SCALE GENOMIC DNA]</scope>
</reference>
<sequence length="243" mass="27848">MCLLYAAIFLSYFIDSFQCEFSDFSIIQTFFNRSILGSNVSVSDLPPIFHIDENYEKCKEQGKLFCKVTIVLQNGNSTSPYWKLIEETIQDPRSYNHNELFQAICIEDFCPEVEGWKGEAVDSLKPYLSQCYAEKYKHLGLIARVSALRCSRRDIEYQAGILDYSILSVVMLFISDNLCNTIIYYLESMESYTGCSLQGKNAAREKTLLDYSDKICGNSLGQCNGDLDRQGQVYFLKYFSAQQ</sequence>
<dbReference type="Proteomes" id="UP000410492">
    <property type="component" value="Unassembled WGS sequence"/>
</dbReference>